<keyword evidence="1" id="KW-0472">Membrane</keyword>
<organism evidence="3 4">
    <name type="scientific">Formimonas warabiya</name>
    <dbReference type="NCBI Taxonomy" id="1761012"/>
    <lineage>
        <taxon>Bacteria</taxon>
        <taxon>Bacillati</taxon>
        <taxon>Bacillota</taxon>
        <taxon>Clostridia</taxon>
        <taxon>Eubacteriales</taxon>
        <taxon>Peptococcaceae</taxon>
        <taxon>Candidatus Formimonas</taxon>
    </lineage>
</organism>
<sequence length="155" mass="17073">MAKRDVIAGLSLLLFGIFTGCMSLTYQYRAEYGPGPGFLPFWLSIALIVLSFALLIPALRSYRKGSPEVDKEHVMFTNPKIVFSCLGVIVLVAILLEKLGFVITVALAVTFFVKVVDREHPWKKSLLIGVVSTVLIYTVFKFGLGIILPQGVLPL</sequence>
<feature type="transmembrane region" description="Helical" evidence="1">
    <location>
        <begin position="125"/>
        <end position="148"/>
    </location>
</feature>
<feature type="transmembrane region" description="Helical" evidence="1">
    <location>
        <begin position="39"/>
        <end position="60"/>
    </location>
</feature>
<name>A0A3G1KSL8_FORW1</name>
<dbReference type="Proteomes" id="UP000323521">
    <property type="component" value="Chromosome"/>
</dbReference>
<evidence type="ECO:0000256" key="1">
    <source>
        <dbReference type="SAM" id="Phobius"/>
    </source>
</evidence>
<feature type="domain" description="DUF1468" evidence="2">
    <location>
        <begin position="7"/>
        <end position="149"/>
    </location>
</feature>
<dbReference type="PROSITE" id="PS51257">
    <property type="entry name" value="PROKAR_LIPOPROTEIN"/>
    <property type="match status" value="1"/>
</dbReference>
<accession>A0A3G1KSL8</accession>
<dbReference type="KEGG" id="fwa:DCMF_12030"/>
<protein>
    <recommendedName>
        <fullName evidence="2">DUF1468 domain-containing protein</fullName>
    </recommendedName>
</protein>
<evidence type="ECO:0000259" key="2">
    <source>
        <dbReference type="Pfam" id="PF07331"/>
    </source>
</evidence>
<dbReference type="AlphaFoldDB" id="A0A3G1KSL8"/>
<keyword evidence="4" id="KW-1185">Reference proteome</keyword>
<dbReference type="EMBL" id="CP017634">
    <property type="protein sequence ID" value="ATW25404.1"/>
    <property type="molecule type" value="Genomic_DNA"/>
</dbReference>
<gene>
    <name evidence="3" type="ORF">DCMF_12030</name>
</gene>
<dbReference type="RefSeq" id="WP_148134659.1">
    <property type="nucleotide sequence ID" value="NZ_CP017634.1"/>
</dbReference>
<proteinExistence type="predicted"/>
<dbReference type="InterPro" id="IPR009936">
    <property type="entry name" value="DUF1468"/>
</dbReference>
<dbReference type="OrthoDB" id="1809282at2"/>
<evidence type="ECO:0000313" key="3">
    <source>
        <dbReference type="EMBL" id="ATW25404.1"/>
    </source>
</evidence>
<reference evidence="3 4" key="1">
    <citation type="submission" date="2016-10" db="EMBL/GenBank/DDBJ databases">
        <title>Complete Genome Sequence of Peptococcaceae strain DCMF.</title>
        <authorList>
            <person name="Edwards R.J."/>
            <person name="Holland S.I."/>
            <person name="Deshpande N.P."/>
            <person name="Wong Y.K."/>
            <person name="Ertan H."/>
            <person name="Manefield M."/>
            <person name="Russell T.L."/>
            <person name="Lee M.J."/>
        </authorList>
    </citation>
    <scope>NUCLEOTIDE SEQUENCE [LARGE SCALE GENOMIC DNA]</scope>
    <source>
        <strain evidence="3 4">DCMF</strain>
    </source>
</reference>
<feature type="transmembrane region" description="Helical" evidence="1">
    <location>
        <begin position="81"/>
        <end position="113"/>
    </location>
</feature>
<dbReference type="Pfam" id="PF07331">
    <property type="entry name" value="TctB"/>
    <property type="match status" value="1"/>
</dbReference>
<keyword evidence="1" id="KW-1133">Transmembrane helix</keyword>
<keyword evidence="1" id="KW-0812">Transmembrane</keyword>
<evidence type="ECO:0000313" key="4">
    <source>
        <dbReference type="Proteomes" id="UP000323521"/>
    </source>
</evidence>